<dbReference type="AlphaFoldDB" id="A0A917CAT1"/>
<dbReference type="EMBL" id="BMCT01000006">
    <property type="protein sequence ID" value="GGF75949.1"/>
    <property type="molecule type" value="Genomic_DNA"/>
</dbReference>
<feature type="region of interest" description="Disordered" evidence="1">
    <location>
        <begin position="65"/>
        <end position="98"/>
    </location>
</feature>
<evidence type="ECO:0000313" key="2">
    <source>
        <dbReference type="EMBL" id="GGF75949.1"/>
    </source>
</evidence>
<comment type="caution">
    <text evidence="2">The sequence shown here is derived from an EMBL/GenBank/DDBJ whole genome shotgun (WGS) entry which is preliminary data.</text>
</comment>
<feature type="compositionally biased region" description="Basic and acidic residues" evidence="1">
    <location>
        <begin position="28"/>
        <end position="46"/>
    </location>
</feature>
<protein>
    <submittedName>
        <fullName evidence="2">Uncharacterized protein</fullName>
    </submittedName>
</protein>
<reference evidence="2" key="2">
    <citation type="submission" date="2020-09" db="EMBL/GenBank/DDBJ databases">
        <authorList>
            <person name="Sun Q."/>
            <person name="Sedlacek I."/>
        </authorList>
    </citation>
    <scope>NUCLEOTIDE SEQUENCE</scope>
    <source>
        <strain evidence="2">CCM 7897</strain>
    </source>
</reference>
<evidence type="ECO:0000256" key="1">
    <source>
        <dbReference type="SAM" id="MobiDB-lite"/>
    </source>
</evidence>
<dbReference type="Proteomes" id="UP000606044">
    <property type="component" value="Unassembled WGS sequence"/>
</dbReference>
<keyword evidence="3" id="KW-1185">Reference proteome</keyword>
<gene>
    <name evidence="2" type="ORF">GCM10007301_39910</name>
</gene>
<reference evidence="2" key="1">
    <citation type="journal article" date="2014" name="Int. J. Syst. Evol. Microbiol.">
        <title>Complete genome sequence of Corynebacterium casei LMG S-19264T (=DSM 44701T), isolated from a smear-ripened cheese.</title>
        <authorList>
            <consortium name="US DOE Joint Genome Institute (JGI-PGF)"/>
            <person name="Walter F."/>
            <person name="Albersmeier A."/>
            <person name="Kalinowski J."/>
            <person name="Ruckert C."/>
        </authorList>
    </citation>
    <scope>NUCLEOTIDE SEQUENCE</scope>
    <source>
        <strain evidence="2">CCM 7897</strain>
    </source>
</reference>
<sequence>MRVTVPDGTALDKTDGQTDGTRTAVPRPEPEREDSAESRRESRKTQDMGGLVGVFAYMWIKVPVPSRDREGDGNTGAPSSDIASPPGQQAPSPACGEG</sequence>
<evidence type="ECO:0000313" key="3">
    <source>
        <dbReference type="Proteomes" id="UP000606044"/>
    </source>
</evidence>
<name>A0A917CAT1_9HYPH</name>
<proteinExistence type="predicted"/>
<organism evidence="2 3">
    <name type="scientific">Azorhizobium oxalatiphilum</name>
    <dbReference type="NCBI Taxonomy" id="980631"/>
    <lineage>
        <taxon>Bacteria</taxon>
        <taxon>Pseudomonadati</taxon>
        <taxon>Pseudomonadota</taxon>
        <taxon>Alphaproteobacteria</taxon>
        <taxon>Hyphomicrobiales</taxon>
        <taxon>Xanthobacteraceae</taxon>
        <taxon>Azorhizobium</taxon>
    </lineage>
</organism>
<feature type="region of interest" description="Disordered" evidence="1">
    <location>
        <begin position="1"/>
        <end position="50"/>
    </location>
</feature>
<accession>A0A917CAT1</accession>
<feature type="compositionally biased region" description="Low complexity" evidence="1">
    <location>
        <begin position="83"/>
        <end position="98"/>
    </location>
</feature>